<evidence type="ECO:0000313" key="2">
    <source>
        <dbReference type="EMBL" id="CAK1555482.1"/>
    </source>
</evidence>
<dbReference type="SUPFAM" id="SSF47473">
    <property type="entry name" value="EF-hand"/>
    <property type="match status" value="1"/>
</dbReference>
<organism evidence="2 3">
    <name type="scientific">Leptosia nina</name>
    <dbReference type="NCBI Taxonomy" id="320188"/>
    <lineage>
        <taxon>Eukaryota</taxon>
        <taxon>Metazoa</taxon>
        <taxon>Ecdysozoa</taxon>
        <taxon>Arthropoda</taxon>
        <taxon>Hexapoda</taxon>
        <taxon>Insecta</taxon>
        <taxon>Pterygota</taxon>
        <taxon>Neoptera</taxon>
        <taxon>Endopterygota</taxon>
        <taxon>Lepidoptera</taxon>
        <taxon>Glossata</taxon>
        <taxon>Ditrysia</taxon>
        <taxon>Papilionoidea</taxon>
        <taxon>Pieridae</taxon>
        <taxon>Pierinae</taxon>
        <taxon>Leptosia</taxon>
    </lineage>
</organism>
<accession>A0AAV1K1S7</accession>
<dbReference type="Gene3D" id="1.10.238.10">
    <property type="entry name" value="EF-hand"/>
    <property type="match status" value="1"/>
</dbReference>
<evidence type="ECO:0000313" key="3">
    <source>
        <dbReference type="Proteomes" id="UP001497472"/>
    </source>
</evidence>
<reference evidence="2 3" key="1">
    <citation type="submission" date="2023-11" db="EMBL/GenBank/DDBJ databases">
        <authorList>
            <person name="Okamura Y."/>
        </authorList>
    </citation>
    <scope>NUCLEOTIDE SEQUENCE [LARGE SCALE GENOMIC DNA]</scope>
</reference>
<dbReference type="AlphaFoldDB" id="A0AAV1K1S7"/>
<dbReference type="EMBL" id="CAVLEF010000280">
    <property type="protein sequence ID" value="CAK1555482.1"/>
    <property type="molecule type" value="Genomic_DNA"/>
</dbReference>
<name>A0AAV1K1S7_9NEOP</name>
<feature type="domain" description="EF-hand" evidence="1">
    <location>
        <begin position="91"/>
        <end position="126"/>
    </location>
</feature>
<protein>
    <recommendedName>
        <fullName evidence="1">EF-hand domain-containing protein</fullName>
    </recommendedName>
</protein>
<proteinExistence type="predicted"/>
<keyword evidence="3" id="KW-1185">Reference proteome</keyword>
<dbReference type="GO" id="GO:0005509">
    <property type="term" value="F:calcium ion binding"/>
    <property type="evidence" value="ECO:0007669"/>
    <property type="project" value="InterPro"/>
</dbReference>
<gene>
    <name evidence="2" type="ORF">LNINA_LOCUS14297</name>
</gene>
<dbReference type="InterPro" id="IPR011992">
    <property type="entry name" value="EF-hand-dom_pair"/>
</dbReference>
<evidence type="ECO:0000259" key="1">
    <source>
        <dbReference type="PROSITE" id="PS50222"/>
    </source>
</evidence>
<dbReference type="PROSITE" id="PS50222">
    <property type="entry name" value="EF_HAND_2"/>
    <property type="match status" value="1"/>
</dbReference>
<dbReference type="InterPro" id="IPR002048">
    <property type="entry name" value="EF_hand_dom"/>
</dbReference>
<sequence>MVSEFRKKKILYLFKIMCNAESNSTAEKKDYDASVAYILNILRKEKNSKFLKDIEEGAAMVWEGLSSGRDKINAEEWINVWDTGKSELLEWQKMHCKVNFLMQDLAGDGVVDEEEFVRFHVALGMSAEVTKGAFQKMSQGKPKVTWEDFERLYKEYLQSEDKIAPGNYVFGSTKLFM</sequence>
<dbReference type="Proteomes" id="UP001497472">
    <property type="component" value="Unassembled WGS sequence"/>
</dbReference>
<comment type="caution">
    <text evidence="2">The sequence shown here is derived from an EMBL/GenBank/DDBJ whole genome shotgun (WGS) entry which is preliminary data.</text>
</comment>